<evidence type="ECO:0000313" key="1">
    <source>
        <dbReference type="EMBL" id="BCA87407.1"/>
    </source>
</evidence>
<organism evidence="1 2">
    <name type="scientific">Adlercreutzia hattorii</name>
    <dbReference type="NCBI Taxonomy" id="2707299"/>
    <lineage>
        <taxon>Bacteria</taxon>
        <taxon>Bacillati</taxon>
        <taxon>Actinomycetota</taxon>
        <taxon>Coriobacteriia</taxon>
        <taxon>Eggerthellales</taxon>
        <taxon>Eggerthellaceae</taxon>
        <taxon>Adlercreutzia</taxon>
    </lineage>
</organism>
<evidence type="ECO:0000313" key="2">
    <source>
        <dbReference type="Proteomes" id="UP000501727"/>
    </source>
</evidence>
<reference evidence="2" key="2">
    <citation type="submission" date="2020-03" db="EMBL/GenBank/DDBJ databases">
        <title>Complete Genome Sequence of Adlercreutzia sp. strain 8CFCBH1 Producing Equol, Isolated from Healthy Japanese Feces.</title>
        <authorList>
            <person name="Ogata Y."/>
            <person name="Sakamoto M."/>
            <person name="Ohkuma M."/>
            <person name="Hattori M."/>
            <person name="Suda W."/>
        </authorList>
    </citation>
    <scope>NUCLEOTIDE SEQUENCE [LARGE SCALE GENOMIC DNA]</scope>
    <source>
        <strain evidence="2">8CFCBH1</strain>
    </source>
</reference>
<dbReference type="InterPro" id="IPR011044">
    <property type="entry name" value="Quino_amine_DH_bsu"/>
</dbReference>
<sequence length="333" mass="36111">MSGKSKTLPTIVAASAGIAAGAAVAFAGFLLKRRAVRTTCKPFYAEATRRFKIPGISEGFVPQDLFYLSDEQTWLFSGYLANRRPSPIYQVGADGTARRHEVRLPEGSLYRGHGAAVTAAGPFVFLTVRDGFIALDRAELAKAADGDVLQATGHRAVPLMPAFMTVQKDMLYIGEFSHRLFYPTPKSHWLRCPSGETNPALLLAYSPHDGGPFGFGEHPSAVYSIPGNVQGMCVTPEGNIVLSLAWGFGDAEVRIYDPAQAKRGGSYLVEGHKAPLYFLDEATRVETLTVPPMAEGIDDVNGEVYLANEAASNLYLLGKFYGGQYVYSFPTRE</sequence>
<gene>
    <name evidence="1" type="ORF">ADCFC_23570</name>
</gene>
<proteinExistence type="predicted"/>
<dbReference type="RefSeq" id="WP_173111045.1">
    <property type="nucleotide sequence ID" value="NZ_AP022829.1"/>
</dbReference>
<dbReference type="KEGG" id="ahat:ADCFC_00260"/>
<dbReference type="EMBL" id="AP022829">
    <property type="protein sequence ID" value="BCA87407.1"/>
    <property type="molecule type" value="Genomic_DNA"/>
</dbReference>
<keyword evidence="2" id="KW-1185">Reference proteome</keyword>
<dbReference type="Proteomes" id="UP000501727">
    <property type="component" value="Chromosome"/>
</dbReference>
<name>A0A6F8SIC5_9ACTN</name>
<dbReference type="AlphaFoldDB" id="A0A6F8SIC5"/>
<reference evidence="2" key="1">
    <citation type="journal article" date="2020" name="Microbiol. Resour. Announc.">
        <title>Complete Genome Sequence of Adlercreutzia sp. Strain 8CFCBH1, a Potent Producer of Equol, Isolated from Healthy Japanese Feces.</title>
        <authorList>
            <person name="Ogata Y."/>
            <person name="Sakamoto M."/>
            <person name="Ohkuma M."/>
            <person name="Hattori M."/>
            <person name="Suda W."/>
        </authorList>
    </citation>
    <scope>NUCLEOTIDE SEQUENCE [LARGE SCALE GENOMIC DNA]</scope>
    <source>
        <strain evidence="2">8CFCBH1</strain>
    </source>
</reference>
<dbReference type="SUPFAM" id="SSF50969">
    <property type="entry name" value="YVTN repeat-like/Quinoprotein amine dehydrogenase"/>
    <property type="match status" value="1"/>
</dbReference>
<protein>
    <submittedName>
        <fullName evidence="1">Uncharacterized protein</fullName>
    </submittedName>
</protein>
<accession>A0A6F8SIC5</accession>